<protein>
    <submittedName>
        <fullName evidence="1">Uncharacterized protein</fullName>
    </submittedName>
</protein>
<dbReference type="EMBL" id="CP019875">
    <property type="protein sequence ID" value="AQU86209.1"/>
    <property type="molecule type" value="Genomic_DNA"/>
</dbReference>
<reference evidence="3" key="1">
    <citation type="submission" date="2017-02" db="EMBL/GenBank/DDBJ databases">
        <title>zhang.</title>
        <authorList>
            <person name="Zhang H."/>
        </authorList>
    </citation>
    <scope>NUCLEOTIDE SEQUENCE [LARGE SCALE GENOMIC DNA]</scope>
    <source>
        <strain evidence="3">RZS01</strain>
    </source>
</reference>
<dbReference type="KEGG" id="kna:B0W47_00640"/>
<name>A0A9N7CL47_9PROT</name>
<evidence type="ECO:0000313" key="4">
    <source>
        <dbReference type="Proteomes" id="UP000247512"/>
    </source>
</evidence>
<sequence length="63" mass="7396">MKIRLHRKLQREMADRGWSAIAITGSGHIRWQHSNGALYFSSATPSDWRAARKMRADMRRLEQ</sequence>
<evidence type="ECO:0000313" key="2">
    <source>
        <dbReference type="EMBL" id="PYD65343.1"/>
    </source>
</evidence>
<organism evidence="1 3">
    <name type="scientific">Komagataeibacter nataicola</name>
    <dbReference type="NCBI Taxonomy" id="265960"/>
    <lineage>
        <taxon>Bacteria</taxon>
        <taxon>Pseudomonadati</taxon>
        <taxon>Pseudomonadota</taxon>
        <taxon>Alphaproteobacteria</taxon>
        <taxon>Acetobacterales</taxon>
        <taxon>Acetobacteraceae</taxon>
        <taxon>Komagataeibacter</taxon>
    </lineage>
</organism>
<evidence type="ECO:0000313" key="3">
    <source>
        <dbReference type="Proteomes" id="UP000189683"/>
    </source>
</evidence>
<reference evidence="2 4" key="3">
    <citation type="submission" date="2017-06" db="EMBL/GenBank/DDBJ databases">
        <title>A draft genome sequence of Komagataeibacter nataicola LMG 1536.</title>
        <authorList>
            <person name="Skraban J."/>
            <person name="Cleenwerck I."/>
            <person name="Vandamme P."/>
            <person name="Trcek J."/>
        </authorList>
    </citation>
    <scope>NUCLEOTIDE SEQUENCE [LARGE SCALE GENOMIC DNA]</scope>
    <source>
        <strain evidence="2 4">LMG 1536</strain>
    </source>
</reference>
<evidence type="ECO:0000313" key="1">
    <source>
        <dbReference type="EMBL" id="AQU86209.1"/>
    </source>
</evidence>
<reference evidence="1" key="2">
    <citation type="submission" date="2017-02" db="EMBL/GenBank/DDBJ databases">
        <authorList>
            <person name="Zhang H."/>
        </authorList>
    </citation>
    <scope>NUCLEOTIDE SEQUENCE</scope>
    <source>
        <strain evidence="1">RZS01</strain>
    </source>
</reference>
<gene>
    <name evidence="1" type="ORF">B0W47_00640</name>
    <name evidence="2" type="ORF">CDI09_14145</name>
</gene>
<dbReference type="AlphaFoldDB" id="A0A9N7CL47"/>
<proteinExistence type="predicted"/>
<dbReference type="Proteomes" id="UP000247512">
    <property type="component" value="Unassembled WGS sequence"/>
</dbReference>
<accession>A0A9N7CL47</accession>
<dbReference type="EMBL" id="NIRT01000034">
    <property type="protein sequence ID" value="PYD65343.1"/>
    <property type="molecule type" value="Genomic_DNA"/>
</dbReference>
<keyword evidence="4" id="KW-1185">Reference proteome</keyword>
<dbReference type="Proteomes" id="UP000189683">
    <property type="component" value="Chromosome"/>
</dbReference>